<name>A0AAV4YCJ4_CAEEX</name>
<evidence type="ECO:0000313" key="1">
    <source>
        <dbReference type="EMBL" id="GIZ04199.1"/>
    </source>
</evidence>
<dbReference type="Proteomes" id="UP001054945">
    <property type="component" value="Unassembled WGS sequence"/>
</dbReference>
<keyword evidence="2" id="KW-1185">Reference proteome</keyword>
<evidence type="ECO:0000313" key="2">
    <source>
        <dbReference type="Proteomes" id="UP001054945"/>
    </source>
</evidence>
<protein>
    <submittedName>
        <fullName evidence="1">Uncharacterized protein</fullName>
    </submittedName>
</protein>
<dbReference type="AlphaFoldDB" id="A0AAV4YCJ4"/>
<reference evidence="1 2" key="1">
    <citation type="submission" date="2021-06" db="EMBL/GenBank/DDBJ databases">
        <title>Caerostris extrusa draft genome.</title>
        <authorList>
            <person name="Kono N."/>
            <person name="Arakawa K."/>
        </authorList>
    </citation>
    <scope>NUCLEOTIDE SEQUENCE [LARGE SCALE GENOMIC DNA]</scope>
</reference>
<dbReference type="EMBL" id="BPLR01019047">
    <property type="protein sequence ID" value="GIZ04199.1"/>
    <property type="molecule type" value="Genomic_DNA"/>
</dbReference>
<accession>A0AAV4YCJ4</accession>
<organism evidence="1 2">
    <name type="scientific">Caerostris extrusa</name>
    <name type="common">Bark spider</name>
    <name type="synonym">Caerostris bankana</name>
    <dbReference type="NCBI Taxonomy" id="172846"/>
    <lineage>
        <taxon>Eukaryota</taxon>
        <taxon>Metazoa</taxon>
        <taxon>Ecdysozoa</taxon>
        <taxon>Arthropoda</taxon>
        <taxon>Chelicerata</taxon>
        <taxon>Arachnida</taxon>
        <taxon>Araneae</taxon>
        <taxon>Araneomorphae</taxon>
        <taxon>Entelegynae</taxon>
        <taxon>Araneoidea</taxon>
        <taxon>Araneidae</taxon>
        <taxon>Caerostris</taxon>
    </lineage>
</organism>
<sequence length="96" mass="10774">MSSVYVSGHVALRDSRLAFQTTRQENYSIVLHHLIASRSTDPIINYYKDSHSSNLLTGAQQHLYTEFDLLASLSPFKKINTIIQTISNLLQAIVAP</sequence>
<comment type="caution">
    <text evidence="1">The sequence shown here is derived from an EMBL/GenBank/DDBJ whole genome shotgun (WGS) entry which is preliminary data.</text>
</comment>
<proteinExistence type="predicted"/>
<gene>
    <name evidence="1" type="ORF">CEXT_186721</name>
</gene>